<dbReference type="Gene3D" id="3.90.25.10">
    <property type="entry name" value="UDP-galactose 4-epimerase, domain 1"/>
    <property type="match status" value="1"/>
</dbReference>
<dbReference type="InParanoid" id="F4BW21"/>
<feature type="domain" description="NAD-dependent epimerase/dehydratase" evidence="5">
    <location>
        <begin position="3"/>
        <end position="223"/>
    </location>
</feature>
<proteinExistence type="predicted"/>
<evidence type="ECO:0000256" key="2">
    <source>
        <dbReference type="ARBA" id="ARBA00022793"/>
    </source>
</evidence>
<dbReference type="Pfam" id="PF01370">
    <property type="entry name" value="Epimerase"/>
    <property type="match status" value="1"/>
</dbReference>
<dbReference type="GO" id="GO:0005737">
    <property type="term" value="C:cytoplasm"/>
    <property type="evidence" value="ECO:0007669"/>
    <property type="project" value="TreeGrafter"/>
</dbReference>
<dbReference type="GO" id="GO:0048040">
    <property type="term" value="F:UDP-glucuronate decarboxylase activity"/>
    <property type="evidence" value="ECO:0007669"/>
    <property type="project" value="TreeGrafter"/>
</dbReference>
<dbReference type="RefSeq" id="WP_013719493.1">
    <property type="nucleotide sequence ID" value="NC_015416.1"/>
</dbReference>
<dbReference type="EMBL" id="CP002565">
    <property type="protein sequence ID" value="AEB68451.1"/>
    <property type="molecule type" value="Genomic_DNA"/>
</dbReference>
<reference evidence="6 7" key="1">
    <citation type="journal article" date="2011" name="J. Bacteriol.">
        <title>Complete genome sequence of Methanosaeta concilii, a specialist in aceticlastic methanogenesis.</title>
        <authorList>
            <person name="Barber R.D."/>
            <person name="Zhang L."/>
            <person name="Harnack M."/>
            <person name="Olson M.V."/>
            <person name="Kaul R."/>
            <person name="Ingram-Smith C."/>
            <person name="Smith K.S."/>
        </authorList>
    </citation>
    <scope>NUCLEOTIDE SEQUENCE [LARGE SCALE GENOMIC DNA]</scope>
    <source>
        <strain evidence="7">ATCC 5969 / DSM 3671 / JCM 10134 / NBRC 103675 / OCM 69 / GP-6</strain>
    </source>
</reference>
<keyword evidence="2" id="KW-0210">Decarboxylase</keyword>
<dbReference type="GO" id="GO:0070403">
    <property type="term" value="F:NAD+ binding"/>
    <property type="evidence" value="ECO:0007669"/>
    <property type="project" value="InterPro"/>
</dbReference>
<dbReference type="InterPro" id="IPR001509">
    <property type="entry name" value="Epimerase_deHydtase"/>
</dbReference>
<dbReference type="GeneID" id="10461387"/>
<gene>
    <name evidence="6" type="ordered locus">MCON_1862</name>
</gene>
<organism evidence="6 7">
    <name type="scientific">Methanothrix soehngenii (strain ATCC 5969 / DSM 3671 / JCM 10134 / NBRC 103675 / OCM 69 / GP-6)</name>
    <name type="common">Methanosaeta concilii</name>
    <dbReference type="NCBI Taxonomy" id="990316"/>
    <lineage>
        <taxon>Archaea</taxon>
        <taxon>Methanobacteriati</taxon>
        <taxon>Methanobacteriota</taxon>
        <taxon>Stenosarchaea group</taxon>
        <taxon>Methanomicrobia</taxon>
        <taxon>Methanotrichales</taxon>
        <taxon>Methanotrichaceae</taxon>
        <taxon>Methanothrix</taxon>
    </lineage>
</organism>
<accession>F4BW21</accession>
<dbReference type="GO" id="GO:0042732">
    <property type="term" value="P:D-xylose metabolic process"/>
    <property type="evidence" value="ECO:0007669"/>
    <property type="project" value="InterPro"/>
</dbReference>
<name>F4BW21_METSG</name>
<evidence type="ECO:0000259" key="5">
    <source>
        <dbReference type="Pfam" id="PF01370"/>
    </source>
</evidence>
<evidence type="ECO:0000313" key="6">
    <source>
        <dbReference type="EMBL" id="AEB68451.1"/>
    </source>
</evidence>
<dbReference type="AlphaFoldDB" id="F4BW21"/>
<dbReference type="HOGENOM" id="CLU_007383_1_7_2"/>
<evidence type="ECO:0000313" key="7">
    <source>
        <dbReference type="Proteomes" id="UP000007807"/>
    </source>
</evidence>
<dbReference type="OrthoDB" id="4907at2157"/>
<dbReference type="InterPro" id="IPR044516">
    <property type="entry name" value="UXS-like"/>
</dbReference>
<evidence type="ECO:0000256" key="4">
    <source>
        <dbReference type="ARBA" id="ARBA00023239"/>
    </source>
</evidence>
<keyword evidence="3" id="KW-0520">NAD</keyword>
<dbReference type="Proteomes" id="UP000007807">
    <property type="component" value="Chromosome"/>
</dbReference>
<dbReference type="STRING" id="990316.MCON_1862"/>
<keyword evidence="7" id="KW-1185">Reference proteome</keyword>
<comment type="cofactor">
    <cofactor evidence="1">
        <name>NAD(+)</name>
        <dbReference type="ChEBI" id="CHEBI:57540"/>
    </cofactor>
</comment>
<dbReference type="Gene3D" id="3.40.50.720">
    <property type="entry name" value="NAD(P)-binding Rossmann-like Domain"/>
    <property type="match status" value="1"/>
</dbReference>
<dbReference type="KEGG" id="mcj:MCON_1862"/>
<dbReference type="PANTHER" id="PTHR43078">
    <property type="entry name" value="UDP-GLUCURONIC ACID DECARBOXYLASE-RELATED"/>
    <property type="match status" value="1"/>
</dbReference>
<dbReference type="PANTHER" id="PTHR43078:SF6">
    <property type="entry name" value="UDP-GLUCURONIC ACID DECARBOXYLASE 1"/>
    <property type="match status" value="1"/>
</dbReference>
<dbReference type="InterPro" id="IPR036291">
    <property type="entry name" value="NAD(P)-bd_dom_sf"/>
</dbReference>
<protein>
    <submittedName>
        <fullName evidence="6">NAD-dependent epimerase/dehydratase</fullName>
    </submittedName>
</protein>
<evidence type="ECO:0000256" key="3">
    <source>
        <dbReference type="ARBA" id="ARBA00023027"/>
    </source>
</evidence>
<evidence type="ECO:0000256" key="1">
    <source>
        <dbReference type="ARBA" id="ARBA00001911"/>
    </source>
</evidence>
<dbReference type="SUPFAM" id="SSF51735">
    <property type="entry name" value="NAD(P)-binding Rossmann-fold domains"/>
    <property type="match status" value="1"/>
</dbReference>
<keyword evidence="4" id="KW-0456">Lyase</keyword>
<sequence length="299" mass="33628">MSILVTGGAGFIGSNLTEDLLASGEEVVVLDNMHTGSKTNLDDLDGRLKVVQASCNQIPRLDLNPEEIYHLGIPSSSPMYKKDPFLVGEAINGTTAIFELARRTGARVIYASSSSLYNGLLPPHREDMVIGVTDYYTEARLAIERIAELYKRLFDVNSVGMRFFSVYGPKERTKKQYANMVTQFLWEMQEGRSPVIFGDGSQTRDFTYVKDIVRALQLAMDSNYHGVLNAGTGKAYSFNEVIRMLNQKLESAIKPKYTENPIKNYVRHTLADTSKCREILKFEAQFTLEEGISKLVDYY</sequence>